<dbReference type="SUPFAM" id="SSF88713">
    <property type="entry name" value="Glycoside hydrolase/deacetylase"/>
    <property type="match status" value="1"/>
</dbReference>
<name>A0A9D2DKA8_9ACTN</name>
<accession>A0A9D2DKA8</accession>
<feature type="domain" description="Glycoside hydrolase family 38 N-terminal" evidence="2">
    <location>
        <begin position="6"/>
        <end position="270"/>
    </location>
</feature>
<dbReference type="Pfam" id="PF01074">
    <property type="entry name" value="Glyco_hydro_38N"/>
    <property type="match status" value="1"/>
</dbReference>
<sequence length="886" mass="99749">MKKIAHCIHHTHWDLIWYFTEQDAAVQLAYNVKEMLEGFRTGRIERFFFDGQTYPIAEYLDLHPEDEAYVKELVSSGRLVVGPFQSQLDCFICSGESVVNNLRLGMKKAAELGRVSKIAYLPDSFGHSRDFPKIFNSFGIEDFVITRGVGDEYGLGSEFYLESDDGSRVLTCTMIAGYGYGCYPFKNGTLFEAGAEDYNKISVSSLIDRLLSYSTLENEFVFPLGFDQNPAMFDIPQRIRAYNESQDEIEFVETTWEEFCRRVRERGVGLKTHRGELFSTQYHRVHRSIFSARSDIKALQDRCERVLTYGLQPLMSMLDSLGVPYDHGLVDRAWDTLLACQTHSSATLTDETNDYVERETRNALNLANSSVCYLMKLVSLSLEEGERSADQARVSPLIVFNTLPEDRSCVVRAKVLTASPVFSIEGHGRPLALSVVRQQRKNCGVLRRDPELTDRSRFYYETDVLLACEGLPGIGYATLDVREVPAPMGHVARYDRAIENEAYRVFLCETGLSVVDKRTGARIDRAVYLEESGDEGDSFDYSYPTRDLVLTSDLSDAVVVGHVCEQAQWLELTGEMRVPSDLAARARGERDERLGYRITVSLVAGEDIIRVEGTIDNRSRAHRVRLVFRGDEPQDVSIAGTQYGVIERVTASPDLDHWRRDGWFEEPSATWPLLNHVSRIESGRVTTVYTTSVKEYEFVGEGHSDIAVTLFRSYGAMGYPDLNRRPGRPSGLDYMVFETPECQMLGENHFSVAVRLSDTFDACAVANAYTRYACSPLAFQRQDFDKSIDPITYFPTDPLPEALPRTYRFLTLEGTPAVFGSVVAADARDGYVLRIYNPSGREIEGGHVESVAQNLYLTNLEGGEHAALARDLPRLAAGELRIIGLE</sequence>
<dbReference type="Gene3D" id="3.20.110.10">
    <property type="entry name" value="Glycoside hydrolase 38, N terminal domain"/>
    <property type="match status" value="1"/>
</dbReference>
<dbReference type="Proteomes" id="UP000824029">
    <property type="component" value="Unassembled WGS sequence"/>
</dbReference>
<dbReference type="GO" id="GO:0030246">
    <property type="term" value="F:carbohydrate binding"/>
    <property type="evidence" value="ECO:0007669"/>
    <property type="project" value="InterPro"/>
</dbReference>
<gene>
    <name evidence="3" type="ORF">IAA22_04400</name>
</gene>
<comment type="caution">
    <text evidence="3">The sequence shown here is derived from an EMBL/GenBank/DDBJ whole genome shotgun (WGS) entry which is preliminary data.</text>
</comment>
<dbReference type="GO" id="GO:0009313">
    <property type="term" value="P:oligosaccharide catabolic process"/>
    <property type="evidence" value="ECO:0007669"/>
    <property type="project" value="TreeGrafter"/>
</dbReference>
<dbReference type="AlphaFoldDB" id="A0A9D2DKA8"/>
<reference evidence="3" key="1">
    <citation type="journal article" date="2021" name="PeerJ">
        <title>Extensive microbial diversity within the chicken gut microbiome revealed by metagenomics and culture.</title>
        <authorList>
            <person name="Gilroy R."/>
            <person name="Ravi A."/>
            <person name="Getino M."/>
            <person name="Pursley I."/>
            <person name="Horton D.L."/>
            <person name="Alikhan N.F."/>
            <person name="Baker D."/>
            <person name="Gharbi K."/>
            <person name="Hall N."/>
            <person name="Watson M."/>
            <person name="Adriaenssens E.M."/>
            <person name="Foster-Nyarko E."/>
            <person name="Jarju S."/>
            <person name="Secka A."/>
            <person name="Antonio M."/>
            <person name="Oren A."/>
            <person name="Chaudhuri R.R."/>
            <person name="La Ragione R."/>
            <person name="Hildebrand F."/>
            <person name="Pallen M.J."/>
        </authorList>
    </citation>
    <scope>NUCLEOTIDE SEQUENCE</scope>
    <source>
        <strain evidence="3">ChiHecolR3B27-1887</strain>
    </source>
</reference>
<evidence type="ECO:0000259" key="2">
    <source>
        <dbReference type="Pfam" id="PF01074"/>
    </source>
</evidence>
<proteinExistence type="inferred from homology"/>
<dbReference type="InterPro" id="IPR027291">
    <property type="entry name" value="Glyco_hydro_38_N_sf"/>
</dbReference>
<dbReference type="EMBL" id="DXBZ01000080">
    <property type="protein sequence ID" value="HIZ18334.1"/>
    <property type="molecule type" value="Genomic_DNA"/>
</dbReference>
<evidence type="ECO:0000256" key="1">
    <source>
        <dbReference type="ARBA" id="ARBA00009792"/>
    </source>
</evidence>
<dbReference type="InterPro" id="IPR011330">
    <property type="entry name" value="Glyco_hydro/deAcase_b/a-brl"/>
</dbReference>
<dbReference type="PANTHER" id="PTHR46017">
    <property type="entry name" value="ALPHA-MANNOSIDASE 2C1"/>
    <property type="match status" value="1"/>
</dbReference>
<dbReference type="InterPro" id="IPR000602">
    <property type="entry name" value="Glyco_hydro_38_N"/>
</dbReference>
<dbReference type="Gene3D" id="1.20.1270.50">
    <property type="entry name" value="Glycoside hydrolase family 38, central domain"/>
    <property type="match status" value="1"/>
</dbReference>
<comment type="similarity">
    <text evidence="1">Belongs to the glycosyl hydrolase 38 family.</text>
</comment>
<evidence type="ECO:0000313" key="4">
    <source>
        <dbReference type="Proteomes" id="UP000824029"/>
    </source>
</evidence>
<dbReference type="Gene3D" id="2.70.98.30">
    <property type="entry name" value="Golgi alpha-mannosidase II, domain 4"/>
    <property type="match status" value="1"/>
</dbReference>
<organism evidence="3 4">
    <name type="scientific">Candidatus Olsenella stercoravium</name>
    <dbReference type="NCBI Taxonomy" id="2838713"/>
    <lineage>
        <taxon>Bacteria</taxon>
        <taxon>Bacillati</taxon>
        <taxon>Actinomycetota</taxon>
        <taxon>Coriobacteriia</taxon>
        <taxon>Coriobacteriales</taxon>
        <taxon>Atopobiaceae</taxon>
        <taxon>Olsenella</taxon>
    </lineage>
</organism>
<dbReference type="InterPro" id="IPR037094">
    <property type="entry name" value="Glyco_hydro_38_cen_sf"/>
</dbReference>
<dbReference type="PANTHER" id="PTHR46017:SF2">
    <property type="entry name" value="MANNOSYLGLYCERATE HYDROLASE"/>
    <property type="match status" value="1"/>
</dbReference>
<dbReference type="GO" id="GO:0004559">
    <property type="term" value="F:alpha-mannosidase activity"/>
    <property type="evidence" value="ECO:0007669"/>
    <property type="project" value="InterPro"/>
</dbReference>
<dbReference type="InterPro" id="IPR011013">
    <property type="entry name" value="Gal_mutarotase_sf_dom"/>
</dbReference>
<evidence type="ECO:0000313" key="3">
    <source>
        <dbReference type="EMBL" id="HIZ18334.1"/>
    </source>
</evidence>
<protein>
    <recommendedName>
        <fullName evidence="2">Glycoside hydrolase family 38 N-terminal domain-containing protein</fullName>
    </recommendedName>
</protein>
<dbReference type="GO" id="GO:0006013">
    <property type="term" value="P:mannose metabolic process"/>
    <property type="evidence" value="ECO:0007669"/>
    <property type="project" value="InterPro"/>
</dbReference>
<dbReference type="SUPFAM" id="SSF74650">
    <property type="entry name" value="Galactose mutarotase-like"/>
    <property type="match status" value="1"/>
</dbReference>
<reference evidence="3" key="2">
    <citation type="submission" date="2021-04" db="EMBL/GenBank/DDBJ databases">
        <authorList>
            <person name="Gilroy R."/>
        </authorList>
    </citation>
    <scope>NUCLEOTIDE SEQUENCE</scope>
    <source>
        <strain evidence="3">ChiHecolR3B27-1887</strain>
    </source>
</reference>